<dbReference type="InterPro" id="IPR002068">
    <property type="entry name" value="A-crystallin/Hsp20_dom"/>
</dbReference>
<reference evidence="4" key="1">
    <citation type="submission" date="2020-10" db="EMBL/GenBank/DDBJ databases">
        <authorList>
            <person name="Han B."/>
            <person name="Lu T."/>
            <person name="Zhao Q."/>
            <person name="Huang X."/>
            <person name="Zhao Y."/>
        </authorList>
    </citation>
    <scope>NUCLEOTIDE SEQUENCE</scope>
</reference>
<accession>A0A811RMG4</accession>
<dbReference type="InterPro" id="IPR008978">
    <property type="entry name" value="HSP20-like_chaperone"/>
</dbReference>
<gene>
    <name evidence="4" type="ORF">NCGR_LOCUS54964</name>
</gene>
<proteinExistence type="inferred from homology"/>
<sequence length="172" mass="19319">MSLLENTFSGFQQGAGADAAARAVFADGSLFSPFLFGKFFDPADPFPLWEFESDVLLAALRRGNARTTVDWAETDSEYYLRADIPGGRRCDVEVSGDEMKVIDISGLWRALPPADGRDWRASWWWEHGFVRRVELPEDAEWRKVEAYFDDGEGSLEIKVPKTADDDAHHATA</sequence>
<evidence type="ECO:0000259" key="3">
    <source>
        <dbReference type="PROSITE" id="PS01031"/>
    </source>
</evidence>
<dbReference type="OrthoDB" id="1431247at2759"/>
<evidence type="ECO:0000313" key="5">
    <source>
        <dbReference type="Proteomes" id="UP000604825"/>
    </source>
</evidence>
<evidence type="ECO:0000256" key="2">
    <source>
        <dbReference type="RuleBase" id="RU003616"/>
    </source>
</evidence>
<keyword evidence="5" id="KW-1185">Reference proteome</keyword>
<dbReference type="Gene3D" id="2.60.40.790">
    <property type="match status" value="1"/>
</dbReference>
<dbReference type="AlphaFoldDB" id="A0A811RMG4"/>
<name>A0A811RMG4_9POAL</name>
<protein>
    <recommendedName>
        <fullName evidence="3">SHSP domain-containing protein</fullName>
    </recommendedName>
</protein>
<comment type="similarity">
    <text evidence="1 2">Belongs to the small heat shock protein (HSP20) family.</text>
</comment>
<dbReference type="Proteomes" id="UP000604825">
    <property type="component" value="Unassembled WGS sequence"/>
</dbReference>
<organism evidence="4 5">
    <name type="scientific">Miscanthus lutarioriparius</name>
    <dbReference type="NCBI Taxonomy" id="422564"/>
    <lineage>
        <taxon>Eukaryota</taxon>
        <taxon>Viridiplantae</taxon>
        <taxon>Streptophyta</taxon>
        <taxon>Embryophyta</taxon>
        <taxon>Tracheophyta</taxon>
        <taxon>Spermatophyta</taxon>
        <taxon>Magnoliopsida</taxon>
        <taxon>Liliopsida</taxon>
        <taxon>Poales</taxon>
        <taxon>Poaceae</taxon>
        <taxon>PACMAD clade</taxon>
        <taxon>Panicoideae</taxon>
        <taxon>Andropogonodae</taxon>
        <taxon>Andropogoneae</taxon>
        <taxon>Saccharinae</taxon>
        <taxon>Miscanthus</taxon>
    </lineage>
</organism>
<dbReference type="PANTHER" id="PTHR47838:SF1">
    <property type="entry name" value="21.7 KDA CLASS VI HEAT SHOCK PROTEIN"/>
    <property type="match status" value="1"/>
</dbReference>
<dbReference type="Pfam" id="PF00011">
    <property type="entry name" value="HSP20"/>
    <property type="match status" value="1"/>
</dbReference>
<dbReference type="EMBL" id="CAJGYO010000016">
    <property type="protein sequence ID" value="CAD6271678.1"/>
    <property type="molecule type" value="Genomic_DNA"/>
</dbReference>
<evidence type="ECO:0000313" key="4">
    <source>
        <dbReference type="EMBL" id="CAD6271678.1"/>
    </source>
</evidence>
<dbReference type="SUPFAM" id="SSF49764">
    <property type="entry name" value="HSP20-like chaperones"/>
    <property type="match status" value="1"/>
</dbReference>
<feature type="domain" description="SHSP" evidence="3">
    <location>
        <begin position="60"/>
        <end position="172"/>
    </location>
</feature>
<dbReference type="PROSITE" id="PS01031">
    <property type="entry name" value="SHSP"/>
    <property type="match status" value="1"/>
</dbReference>
<comment type="caution">
    <text evidence="4">The sequence shown here is derived from an EMBL/GenBank/DDBJ whole genome shotgun (WGS) entry which is preliminary data.</text>
</comment>
<evidence type="ECO:0000256" key="1">
    <source>
        <dbReference type="PROSITE-ProRule" id="PRU00285"/>
    </source>
</evidence>
<dbReference type="PANTHER" id="PTHR47838">
    <property type="entry name" value="21.7 KDA CLASS VI HEAT SHOCK PROTEIN"/>
    <property type="match status" value="1"/>
</dbReference>